<dbReference type="CDD" id="cd07247">
    <property type="entry name" value="SgaA_N_like"/>
    <property type="match status" value="1"/>
</dbReference>
<dbReference type="PROSITE" id="PS51819">
    <property type="entry name" value="VOC"/>
    <property type="match status" value="1"/>
</dbReference>
<name>A0A9X2E156_9NOCA</name>
<organism evidence="2 3">
    <name type="scientific">Nocardia pulmonis</name>
    <dbReference type="NCBI Taxonomy" id="2951408"/>
    <lineage>
        <taxon>Bacteria</taxon>
        <taxon>Bacillati</taxon>
        <taxon>Actinomycetota</taxon>
        <taxon>Actinomycetes</taxon>
        <taxon>Mycobacteriales</taxon>
        <taxon>Nocardiaceae</taxon>
        <taxon>Nocardia</taxon>
    </lineage>
</organism>
<proteinExistence type="predicted"/>
<accession>A0A9X2E156</accession>
<dbReference type="InterPro" id="IPR029068">
    <property type="entry name" value="Glyas_Bleomycin-R_OHBP_Dase"/>
</dbReference>
<dbReference type="PANTHER" id="PTHR33993:SF10">
    <property type="entry name" value="CONSERVED PROTEIN"/>
    <property type="match status" value="1"/>
</dbReference>
<dbReference type="PANTHER" id="PTHR33993">
    <property type="entry name" value="GLYOXALASE-RELATED"/>
    <property type="match status" value="1"/>
</dbReference>
<keyword evidence="3" id="KW-1185">Reference proteome</keyword>
<evidence type="ECO:0000313" key="3">
    <source>
        <dbReference type="Proteomes" id="UP001139157"/>
    </source>
</evidence>
<feature type="domain" description="VOC" evidence="1">
    <location>
        <begin position="9"/>
        <end position="125"/>
    </location>
</feature>
<protein>
    <submittedName>
        <fullName evidence="2">VOC family protein</fullName>
    </submittedName>
</protein>
<dbReference type="SUPFAM" id="SSF54593">
    <property type="entry name" value="Glyoxalase/Bleomycin resistance protein/Dihydroxybiphenyl dioxygenase"/>
    <property type="match status" value="2"/>
</dbReference>
<gene>
    <name evidence="2" type="ORF">NDR86_01995</name>
</gene>
<dbReference type="AlphaFoldDB" id="A0A9X2E156"/>
<dbReference type="RefSeq" id="WP_251909110.1">
    <property type="nucleotide sequence ID" value="NZ_JAMRXG010000001.1"/>
</dbReference>
<dbReference type="InterPro" id="IPR004360">
    <property type="entry name" value="Glyas_Fos-R_dOase_dom"/>
</dbReference>
<dbReference type="EMBL" id="JAMRXG010000001">
    <property type="protein sequence ID" value="MCM6772244.1"/>
    <property type="molecule type" value="Genomic_DNA"/>
</dbReference>
<evidence type="ECO:0000259" key="1">
    <source>
        <dbReference type="PROSITE" id="PS51819"/>
    </source>
</evidence>
<dbReference type="Proteomes" id="UP001139157">
    <property type="component" value="Unassembled WGS sequence"/>
</dbReference>
<sequence length="259" mass="26866">MPHGFAVGAPCWFDVTAPDIDATAEFYRALFGWSAHDTGPEFGHYTALVQDDAPVAGITRATTPDGATRPAAWLPYFAVAELGPAVETATADGATVFVAPVEVPGQLEFAILADPAGAGYGLAHLTGHPGTERWGAPNNPVWVQYTATGAPAEAMAHYAKVLGWHYRNAAWETATDKPYQALTTAAGGREFGGAAAARPGEPAPFWGVTMHVVDCDTTAARALAWGGKIIQEPQDNPGPSRVAVISDPAGAALALMAFG</sequence>
<comment type="caution">
    <text evidence="2">The sequence shown here is derived from an EMBL/GenBank/DDBJ whole genome shotgun (WGS) entry which is preliminary data.</text>
</comment>
<evidence type="ECO:0000313" key="2">
    <source>
        <dbReference type="EMBL" id="MCM6772244.1"/>
    </source>
</evidence>
<reference evidence="2" key="1">
    <citation type="submission" date="2022-06" db="EMBL/GenBank/DDBJ databases">
        <title>Novel species in genus nocardia.</title>
        <authorList>
            <person name="Li F."/>
        </authorList>
    </citation>
    <scope>NUCLEOTIDE SEQUENCE</scope>
    <source>
        <strain evidence="2">CDC141</strain>
    </source>
</reference>
<dbReference type="InterPro" id="IPR052164">
    <property type="entry name" value="Anthracycline_SecMetBiosynth"/>
</dbReference>
<dbReference type="InterPro" id="IPR037523">
    <property type="entry name" value="VOC_core"/>
</dbReference>
<dbReference type="Pfam" id="PF00903">
    <property type="entry name" value="Glyoxalase"/>
    <property type="match status" value="2"/>
</dbReference>
<dbReference type="Gene3D" id="3.10.180.10">
    <property type="entry name" value="2,3-Dihydroxybiphenyl 1,2-Dioxygenase, domain 1"/>
    <property type="match status" value="2"/>
</dbReference>